<organism evidence="2 3">
    <name type="scientific">Domibacillus antri</name>
    <dbReference type="NCBI Taxonomy" id="1714264"/>
    <lineage>
        <taxon>Bacteria</taxon>
        <taxon>Bacillati</taxon>
        <taxon>Bacillota</taxon>
        <taxon>Bacilli</taxon>
        <taxon>Bacillales</taxon>
        <taxon>Bacillaceae</taxon>
        <taxon>Domibacillus</taxon>
    </lineage>
</organism>
<name>A0A1Q8Q4A5_9BACI</name>
<dbReference type="Gene3D" id="3.40.50.150">
    <property type="entry name" value="Vaccinia Virus protein VP39"/>
    <property type="match status" value="1"/>
</dbReference>
<comment type="caution">
    <text evidence="2">The sequence shown here is derived from an EMBL/GenBank/DDBJ whole genome shotgun (WGS) entry which is preliminary data.</text>
</comment>
<dbReference type="InterPro" id="IPR029063">
    <property type="entry name" value="SAM-dependent_MTases_sf"/>
</dbReference>
<accession>A0A1Q8Q4A5</accession>
<dbReference type="SUPFAM" id="SSF53335">
    <property type="entry name" value="S-adenosyl-L-methionine-dependent methyltransferases"/>
    <property type="match status" value="1"/>
</dbReference>
<dbReference type="Pfam" id="PF13649">
    <property type="entry name" value="Methyltransf_25"/>
    <property type="match status" value="1"/>
</dbReference>
<keyword evidence="3" id="KW-1185">Reference proteome</keyword>
<dbReference type="EMBL" id="MSDU01000022">
    <property type="protein sequence ID" value="OLN22186.1"/>
    <property type="molecule type" value="Genomic_DNA"/>
</dbReference>
<dbReference type="Proteomes" id="UP000185568">
    <property type="component" value="Unassembled WGS sequence"/>
</dbReference>
<proteinExistence type="predicted"/>
<dbReference type="InterPro" id="IPR041698">
    <property type="entry name" value="Methyltransf_25"/>
</dbReference>
<dbReference type="RefSeq" id="WP_075398696.1">
    <property type="nucleotide sequence ID" value="NZ_MSDU01000022.1"/>
</dbReference>
<dbReference type="CDD" id="cd02440">
    <property type="entry name" value="AdoMet_MTases"/>
    <property type="match status" value="1"/>
</dbReference>
<dbReference type="AlphaFoldDB" id="A0A1Q8Q4A5"/>
<dbReference type="STRING" id="1714264.BTO30_10565"/>
<evidence type="ECO:0000259" key="1">
    <source>
        <dbReference type="Pfam" id="PF13649"/>
    </source>
</evidence>
<reference evidence="2 3" key="1">
    <citation type="submission" date="2016-12" db="EMBL/GenBank/DDBJ databases">
        <title>Domibacillus antri genome sequencing.</title>
        <authorList>
            <person name="Verma A."/>
            <person name="Krishnamurthi S."/>
        </authorList>
    </citation>
    <scope>NUCLEOTIDE SEQUENCE [LARGE SCALE GENOMIC DNA]</scope>
    <source>
        <strain evidence="2 3">XD80</strain>
    </source>
</reference>
<feature type="domain" description="Methyltransferase" evidence="1">
    <location>
        <begin position="55"/>
        <end position="144"/>
    </location>
</feature>
<gene>
    <name evidence="2" type="ORF">BTO30_10565</name>
</gene>
<evidence type="ECO:0000313" key="3">
    <source>
        <dbReference type="Proteomes" id="UP000185568"/>
    </source>
</evidence>
<sequence length="275" mass="32424">MKDWNGNMPERRADDACEELFWRHFIERKGDAKPDAYALEIMKEIAPFIHEKDHVLEIGPGSGNYTFSLAKQAESLTVVDSSDAVLTFLQTAAEDKKVKNLQMIHGKWEGFSSEKSYDVIFGMNCFYRMYEIKQALRLMNQHAKRRVILGMTTGPIQPHYLYLHQKYQYELKRPRRDYIHLLNLLYELGIYADCRMIPLKKTYRFASFEELLEKSASKLLSPHVLQEHLKESLEPYVHLDDGCYIYEHEFHGVIMTWTPNQIDLSDTRIKVPWRK</sequence>
<dbReference type="OrthoDB" id="2594046at2"/>
<protein>
    <recommendedName>
        <fullName evidence="1">Methyltransferase domain-containing protein</fullName>
    </recommendedName>
</protein>
<evidence type="ECO:0000313" key="2">
    <source>
        <dbReference type="EMBL" id="OLN22186.1"/>
    </source>
</evidence>